<comment type="caution">
    <text evidence="7">The sequence shown here is derived from an EMBL/GenBank/DDBJ whole genome shotgun (WGS) entry which is preliminary data.</text>
</comment>
<comment type="catalytic activity">
    <reaction evidence="5">
        <text>RNA(n) + a ribonucleoside 5'-triphosphate = RNA(n+1) + diphosphate</text>
        <dbReference type="Rhea" id="RHEA:21248"/>
        <dbReference type="Rhea" id="RHEA-COMP:14527"/>
        <dbReference type="Rhea" id="RHEA-COMP:17342"/>
        <dbReference type="ChEBI" id="CHEBI:33019"/>
        <dbReference type="ChEBI" id="CHEBI:61557"/>
        <dbReference type="ChEBI" id="CHEBI:140395"/>
        <dbReference type="EC" id="2.7.7.6"/>
    </reaction>
</comment>
<dbReference type="EMBL" id="MRZU01000004">
    <property type="protein sequence ID" value="OUJ18162.1"/>
    <property type="molecule type" value="Genomic_DNA"/>
</dbReference>
<dbReference type="InterPro" id="IPR022905">
    <property type="entry name" value="Rpo11-like"/>
</dbReference>
<protein>
    <recommendedName>
        <fullName evidence="5">DNA-directed RNA polymerase subunit Rpo11</fullName>
        <ecNumber evidence="5">2.7.7.6</ecNumber>
    </recommendedName>
    <alternativeName>
        <fullName evidence="5">DNA-directed RNA polymerase subunit L</fullName>
    </alternativeName>
</protein>
<dbReference type="GO" id="GO:0005737">
    <property type="term" value="C:cytoplasm"/>
    <property type="evidence" value="ECO:0007669"/>
    <property type="project" value="UniProtKB-SubCell"/>
</dbReference>
<comment type="subunit">
    <text evidence="5">Part of the RNA polymerase complex.</text>
</comment>
<comment type="subcellular location">
    <subcellularLocation>
        <location evidence="5">Cytoplasm</location>
    </subcellularLocation>
</comment>
<keyword evidence="1 5" id="KW-0240">DNA-directed RNA polymerase</keyword>
<dbReference type="Pfam" id="PF13656">
    <property type="entry name" value="RNA_pol_L_2"/>
    <property type="match status" value="1"/>
</dbReference>
<dbReference type="GO" id="GO:0046983">
    <property type="term" value="F:protein dimerization activity"/>
    <property type="evidence" value="ECO:0007669"/>
    <property type="project" value="InterPro"/>
</dbReference>
<dbReference type="AlphaFoldDB" id="A0A1Y3G9P3"/>
<dbReference type="EC" id="2.7.7.6" evidence="5"/>
<dbReference type="Gene3D" id="3.30.1360.10">
    <property type="entry name" value="RNA polymerase, RBP11-like subunit"/>
    <property type="match status" value="1"/>
</dbReference>
<organism evidence="7 8">
    <name type="scientific">Methanonatronarchaeum thermophilum</name>
    <dbReference type="NCBI Taxonomy" id="1927129"/>
    <lineage>
        <taxon>Archaea</taxon>
        <taxon>Methanobacteriati</taxon>
        <taxon>Methanobacteriota</taxon>
        <taxon>Methanonatronarchaeia</taxon>
        <taxon>Methanonatronarchaeales</taxon>
        <taxon>Methanonatronarchaeaceae</taxon>
        <taxon>Methanonatronarchaeum</taxon>
    </lineage>
</organism>
<keyword evidence="5" id="KW-0808">Transferase</keyword>
<comment type="similarity">
    <text evidence="4 5">Belongs to the archaeal Rpo11/eukaryotic RPB11/RPC19 RNA polymerase subunit family.</text>
</comment>
<dbReference type="InterPro" id="IPR036603">
    <property type="entry name" value="RBP11-like"/>
</dbReference>
<evidence type="ECO:0000256" key="1">
    <source>
        <dbReference type="ARBA" id="ARBA00022478"/>
    </source>
</evidence>
<evidence type="ECO:0000256" key="2">
    <source>
        <dbReference type="ARBA" id="ARBA00022490"/>
    </source>
</evidence>
<feature type="domain" description="DNA-directed RNA polymerase RBP11-like dimerisation" evidence="6">
    <location>
        <begin position="13"/>
        <end position="86"/>
    </location>
</feature>
<dbReference type="HAMAP" id="MF_00261">
    <property type="entry name" value="RNApol_arch_Rpo11"/>
    <property type="match status" value="1"/>
</dbReference>
<evidence type="ECO:0000256" key="3">
    <source>
        <dbReference type="ARBA" id="ARBA00023163"/>
    </source>
</evidence>
<evidence type="ECO:0000256" key="4">
    <source>
        <dbReference type="ARBA" id="ARBA00025751"/>
    </source>
</evidence>
<keyword evidence="8" id="KW-1185">Reference proteome</keyword>
<dbReference type="PANTHER" id="PTHR13946:SF28">
    <property type="entry name" value="DNA-DIRECTED RNA POLYMERASES I AND III SUBUNIT RPAC2"/>
    <property type="match status" value="1"/>
</dbReference>
<reference evidence="7 8" key="1">
    <citation type="submission" date="2016-12" db="EMBL/GenBank/DDBJ databases">
        <title>Discovery of methanogenic haloarchaea.</title>
        <authorList>
            <person name="Sorokin D.Y."/>
            <person name="Makarova K.S."/>
            <person name="Abbas B."/>
            <person name="Ferrer M."/>
            <person name="Golyshin P.N."/>
        </authorList>
    </citation>
    <scope>NUCLEOTIDE SEQUENCE [LARGE SCALE GENOMIC DNA]</scope>
    <source>
        <strain evidence="7">AMET1</strain>
    </source>
</reference>
<dbReference type="GO" id="GO:0003899">
    <property type="term" value="F:DNA-directed RNA polymerase activity"/>
    <property type="evidence" value="ECO:0007669"/>
    <property type="project" value="UniProtKB-UniRule"/>
</dbReference>
<dbReference type="SUPFAM" id="SSF55257">
    <property type="entry name" value="RBP11-like subunits of RNA polymerase"/>
    <property type="match status" value="1"/>
</dbReference>
<dbReference type="GO" id="GO:0000428">
    <property type="term" value="C:DNA-directed RNA polymerase complex"/>
    <property type="evidence" value="ECO:0007669"/>
    <property type="project" value="UniProtKB-KW"/>
</dbReference>
<proteinExistence type="inferred from homology"/>
<dbReference type="PANTHER" id="PTHR13946">
    <property type="entry name" value="DNA-DIRECTED RNA POLYMERASE I,II,III"/>
    <property type="match status" value="1"/>
</dbReference>
<name>A0A1Y3G9P3_9EURY</name>
<evidence type="ECO:0000313" key="8">
    <source>
        <dbReference type="Proteomes" id="UP000195137"/>
    </source>
</evidence>
<keyword evidence="2 5" id="KW-0963">Cytoplasm</keyword>
<evidence type="ECO:0000256" key="5">
    <source>
        <dbReference type="HAMAP-Rule" id="MF_00261"/>
    </source>
</evidence>
<evidence type="ECO:0000259" key="6">
    <source>
        <dbReference type="Pfam" id="PF13656"/>
    </source>
</evidence>
<dbReference type="Proteomes" id="UP000195137">
    <property type="component" value="Unassembled WGS sequence"/>
</dbReference>
<keyword evidence="3 5" id="KW-0804">Transcription</keyword>
<evidence type="ECO:0000313" key="7">
    <source>
        <dbReference type="EMBL" id="OUJ18162.1"/>
    </source>
</evidence>
<dbReference type="RefSeq" id="WP_086637456.1">
    <property type="nucleotide sequence ID" value="NZ_MRZU01000004.1"/>
</dbReference>
<dbReference type="InterPro" id="IPR009025">
    <property type="entry name" value="RBP11-like_dimer"/>
</dbReference>
<dbReference type="OrthoDB" id="24205at2157"/>
<sequence length="91" mass="10702">MEIDILEENDREIKIALINQDHTIANLMKSIFLEDERIEIASYNIDHPTLSDPILHIKAKENTDLHQTINEILEKTIEEFKDLEKQFAETK</sequence>
<accession>A0A1Y3G9P3</accession>
<comment type="function">
    <text evidence="5">DNA-dependent RNA polymerase (RNAP) catalyzes the transcription of DNA into RNA using the four ribonucleoside triphosphates as substrates.</text>
</comment>
<keyword evidence="5" id="KW-0548">Nucleotidyltransferase</keyword>
<dbReference type="GO" id="GO:0006351">
    <property type="term" value="P:DNA-templated transcription"/>
    <property type="evidence" value="ECO:0007669"/>
    <property type="project" value="UniProtKB-UniRule"/>
</dbReference>
<gene>
    <name evidence="5" type="primary">rpo11</name>
    <name evidence="5" type="synonym">rpoL</name>
    <name evidence="7" type="ORF">AMET1_1065</name>
</gene>